<feature type="region of interest" description="Disordered" evidence="1">
    <location>
        <begin position="104"/>
        <end position="123"/>
    </location>
</feature>
<keyword evidence="2" id="KW-1133">Transmembrane helix</keyword>
<gene>
    <name evidence="3" type="ORF">PoMZ_05611</name>
</gene>
<name>A0A4P7NP02_PYROR</name>
<evidence type="ECO:0000256" key="2">
    <source>
        <dbReference type="SAM" id="Phobius"/>
    </source>
</evidence>
<keyword evidence="2" id="KW-0812">Transmembrane</keyword>
<evidence type="ECO:0000313" key="3">
    <source>
        <dbReference type="EMBL" id="QBZ63920.1"/>
    </source>
</evidence>
<reference evidence="3 4" key="1">
    <citation type="journal article" date="2019" name="Mol. Biol. Evol.">
        <title>Blast fungal genomes show frequent chromosomal changes, gene gains and losses, and effector gene turnover.</title>
        <authorList>
            <person name="Gomez Luciano L.B."/>
            <person name="Jason Tsai I."/>
            <person name="Chuma I."/>
            <person name="Tosa Y."/>
            <person name="Chen Y.H."/>
            <person name="Li J.Y."/>
            <person name="Li M.Y."/>
            <person name="Jade Lu M.Y."/>
            <person name="Nakayashiki H."/>
            <person name="Li W.H."/>
        </authorList>
    </citation>
    <scope>NUCLEOTIDE SEQUENCE [LARGE SCALE GENOMIC DNA]</scope>
    <source>
        <strain evidence="3">MZ5-1-6</strain>
    </source>
</reference>
<dbReference type="Proteomes" id="UP000294847">
    <property type="component" value="Chromosome 6"/>
</dbReference>
<evidence type="ECO:0008006" key="5">
    <source>
        <dbReference type="Google" id="ProtNLM"/>
    </source>
</evidence>
<feature type="transmembrane region" description="Helical" evidence="2">
    <location>
        <begin position="73"/>
        <end position="91"/>
    </location>
</feature>
<dbReference type="PANTHER" id="PTHR38646">
    <property type="entry name" value="YALI0F00814P"/>
    <property type="match status" value="1"/>
</dbReference>
<dbReference type="PANTHER" id="PTHR38646:SF1">
    <property type="entry name" value="DUF202 DOMAIN-CONTAINING PROTEIN"/>
    <property type="match status" value="1"/>
</dbReference>
<feature type="transmembrane region" description="Helical" evidence="2">
    <location>
        <begin position="140"/>
        <end position="159"/>
    </location>
</feature>
<protein>
    <recommendedName>
        <fullName evidence="5">DUF202 domain-containing protein</fullName>
    </recommendedName>
</protein>
<evidence type="ECO:0000313" key="4">
    <source>
        <dbReference type="Proteomes" id="UP000294847"/>
    </source>
</evidence>
<keyword evidence="2" id="KW-0472">Membrane</keyword>
<evidence type="ECO:0000256" key="1">
    <source>
        <dbReference type="SAM" id="MobiDB-lite"/>
    </source>
</evidence>
<dbReference type="AlphaFoldDB" id="A0A4P7NP02"/>
<dbReference type="EMBL" id="CP034209">
    <property type="protein sequence ID" value="QBZ63920.1"/>
    <property type="molecule type" value="Genomic_DNA"/>
</dbReference>
<organism evidence="3 4">
    <name type="scientific">Pyricularia oryzae</name>
    <name type="common">Rice blast fungus</name>
    <name type="synonym">Magnaporthe oryzae</name>
    <dbReference type="NCBI Taxonomy" id="318829"/>
    <lineage>
        <taxon>Eukaryota</taxon>
        <taxon>Fungi</taxon>
        <taxon>Dikarya</taxon>
        <taxon>Ascomycota</taxon>
        <taxon>Pezizomycotina</taxon>
        <taxon>Sordariomycetes</taxon>
        <taxon>Sordariomycetidae</taxon>
        <taxon>Magnaporthales</taxon>
        <taxon>Pyriculariaceae</taxon>
        <taxon>Pyricularia</taxon>
    </lineage>
</organism>
<sequence length="163" mass="18453">MLDDINSQAFDPHAEDKLHLRLHRARSVVLTSEELVEIRAAQRTYEGAYMRTALSQFSFALIILKIFTSEFYPIGALFAVYGFCVLLVAVYRRHEGNRQFFNEEVSDSDTSPARHGVGGRGDHEMQPLTKRKFRTSGNSVALLAALSLGAYITLLWLIWNMEA</sequence>
<accession>A0A4P7NP02</accession>
<proteinExistence type="predicted"/>